<proteinExistence type="inferred from homology"/>
<evidence type="ECO:0000256" key="6">
    <source>
        <dbReference type="SAM" id="Phobius"/>
    </source>
</evidence>
<feature type="transmembrane region" description="Helical" evidence="6">
    <location>
        <begin position="134"/>
        <end position="154"/>
    </location>
</feature>
<dbReference type="Proteomes" id="UP001595904">
    <property type="component" value="Unassembled WGS sequence"/>
</dbReference>
<keyword evidence="4 6" id="KW-1133">Transmembrane helix</keyword>
<feature type="transmembrane region" description="Helical" evidence="6">
    <location>
        <begin position="391"/>
        <end position="411"/>
    </location>
</feature>
<feature type="transmembrane region" description="Helical" evidence="6">
    <location>
        <begin position="267"/>
        <end position="292"/>
    </location>
</feature>
<feature type="transmembrane region" description="Helical" evidence="6">
    <location>
        <begin position="60"/>
        <end position="82"/>
    </location>
</feature>
<comment type="similarity">
    <text evidence="2">Belongs to the purine-cytosine permease (2.A.39) family.</text>
</comment>
<evidence type="ECO:0000256" key="3">
    <source>
        <dbReference type="ARBA" id="ARBA00022692"/>
    </source>
</evidence>
<feature type="transmembrane region" description="Helical" evidence="6">
    <location>
        <begin position="30"/>
        <end position="54"/>
    </location>
</feature>
<evidence type="ECO:0000256" key="1">
    <source>
        <dbReference type="ARBA" id="ARBA00004141"/>
    </source>
</evidence>
<dbReference type="InterPro" id="IPR030191">
    <property type="entry name" value="CodB"/>
</dbReference>
<gene>
    <name evidence="7" type="ORF">ACFPN2_14545</name>
</gene>
<dbReference type="Gene3D" id="1.10.4160.10">
    <property type="entry name" value="Hydantoin permease"/>
    <property type="match status" value="1"/>
</dbReference>
<comment type="subcellular location">
    <subcellularLocation>
        <location evidence="1">Membrane</location>
        <topology evidence="1">Multi-pass membrane protein</topology>
    </subcellularLocation>
</comment>
<keyword evidence="5 6" id="KW-0472">Membrane</keyword>
<accession>A0ABV8SRT9</accession>
<dbReference type="InterPro" id="IPR001248">
    <property type="entry name" value="Pur-cyt_permease"/>
</dbReference>
<dbReference type="CDD" id="cd11484">
    <property type="entry name" value="SLC-NCS1sbd_CobB-like"/>
    <property type="match status" value="1"/>
</dbReference>
<reference evidence="8" key="1">
    <citation type="journal article" date="2019" name="Int. J. Syst. Evol. Microbiol.">
        <title>The Global Catalogue of Microorganisms (GCM) 10K type strain sequencing project: providing services to taxonomists for standard genome sequencing and annotation.</title>
        <authorList>
            <consortium name="The Broad Institute Genomics Platform"/>
            <consortium name="The Broad Institute Genome Sequencing Center for Infectious Disease"/>
            <person name="Wu L."/>
            <person name="Ma J."/>
        </authorList>
    </citation>
    <scope>NUCLEOTIDE SEQUENCE [LARGE SCALE GENOMIC DNA]</scope>
    <source>
        <strain evidence="8">CGMCC 1.10759</strain>
    </source>
</reference>
<protein>
    <submittedName>
        <fullName evidence="7">Cytosine permease</fullName>
    </submittedName>
</protein>
<evidence type="ECO:0000256" key="2">
    <source>
        <dbReference type="ARBA" id="ARBA00008974"/>
    </source>
</evidence>
<keyword evidence="8" id="KW-1185">Reference proteome</keyword>
<feature type="transmembrane region" description="Helical" evidence="6">
    <location>
        <begin position="102"/>
        <end position="122"/>
    </location>
</feature>
<comment type="caution">
    <text evidence="7">The sequence shown here is derived from an EMBL/GenBank/DDBJ whole genome shotgun (WGS) entry which is preliminary data.</text>
</comment>
<feature type="transmembrane region" description="Helical" evidence="6">
    <location>
        <begin position="166"/>
        <end position="185"/>
    </location>
</feature>
<organism evidence="7 8">
    <name type="scientific">Steroidobacter flavus</name>
    <dbReference type="NCBI Taxonomy" id="1842136"/>
    <lineage>
        <taxon>Bacteria</taxon>
        <taxon>Pseudomonadati</taxon>
        <taxon>Pseudomonadota</taxon>
        <taxon>Gammaproteobacteria</taxon>
        <taxon>Steroidobacterales</taxon>
        <taxon>Steroidobacteraceae</taxon>
        <taxon>Steroidobacter</taxon>
    </lineage>
</organism>
<evidence type="ECO:0000313" key="7">
    <source>
        <dbReference type="EMBL" id="MFC4310309.1"/>
    </source>
</evidence>
<name>A0ABV8SRT9_9GAMM</name>
<feature type="transmembrane region" description="Helical" evidence="6">
    <location>
        <begin position="367"/>
        <end position="385"/>
    </location>
</feature>
<sequence length="423" mass="44240">MVSAVNEPKTTEHFANAPVPESETVGGWRVALILIGFAISLPSFLSSAQISAALGMRDAVFVGFVAGLILCAMGCLTSLVSVRTRLTTYLLVQRSFGIRGAALVNIAIAFVHFGWFGVNAAFFGDAMVAGTQEVLGVSGPFAAFVIVGGLLMAITTIYGFRALDRLALFAVPILALILGAVVVMAVRRYGVVSAPDPTPPEPMTFGIALSALIGGNMLTVAAMPDLTRYIRSARESILGMVLSFPVATPLLTLAAAIPVLATSEIDIMKLIIGFGLGVPALLVLILSTWTINSANLYSASLSLTATFPKVPQWKFTIVAGLLGSLIAVAGILDAFVSFLLLLGAIIPPIAAIYVIDAFRSRSSPGPVNWPAIVTWAVSAGIALLANSGYFTLTTVPALDATLAASLIYGIWSRVGRNARWVVD</sequence>
<dbReference type="Pfam" id="PF02133">
    <property type="entry name" value="Transp_cyt_pur"/>
    <property type="match status" value="1"/>
</dbReference>
<evidence type="ECO:0000313" key="8">
    <source>
        <dbReference type="Proteomes" id="UP001595904"/>
    </source>
</evidence>
<keyword evidence="3 6" id="KW-0812">Transmembrane</keyword>
<feature type="transmembrane region" description="Helical" evidence="6">
    <location>
        <begin position="205"/>
        <end position="224"/>
    </location>
</feature>
<dbReference type="PANTHER" id="PTHR30569">
    <property type="entry name" value="CYTOSINE TRANSPORTER CODB"/>
    <property type="match status" value="1"/>
</dbReference>
<dbReference type="PANTHER" id="PTHR30569:SF0">
    <property type="entry name" value="CYTOSINE PERMEASE"/>
    <property type="match status" value="1"/>
</dbReference>
<dbReference type="RefSeq" id="WP_380597693.1">
    <property type="nucleotide sequence ID" value="NZ_JBHSDU010000003.1"/>
</dbReference>
<evidence type="ECO:0000256" key="4">
    <source>
        <dbReference type="ARBA" id="ARBA00022989"/>
    </source>
</evidence>
<feature type="transmembrane region" description="Helical" evidence="6">
    <location>
        <begin position="313"/>
        <end position="332"/>
    </location>
</feature>
<evidence type="ECO:0000256" key="5">
    <source>
        <dbReference type="ARBA" id="ARBA00023136"/>
    </source>
</evidence>
<feature type="transmembrane region" description="Helical" evidence="6">
    <location>
        <begin position="236"/>
        <end position="261"/>
    </location>
</feature>
<feature type="transmembrane region" description="Helical" evidence="6">
    <location>
        <begin position="338"/>
        <end position="355"/>
    </location>
</feature>
<dbReference type="EMBL" id="JBHSDU010000003">
    <property type="protein sequence ID" value="MFC4310309.1"/>
    <property type="molecule type" value="Genomic_DNA"/>
</dbReference>